<dbReference type="Pfam" id="PF07727">
    <property type="entry name" value="RVT_2"/>
    <property type="match status" value="1"/>
</dbReference>
<feature type="domain" description="Reverse transcriptase Ty1/copia-type" evidence="1">
    <location>
        <begin position="112"/>
        <end position="152"/>
    </location>
</feature>
<dbReference type="InterPro" id="IPR013103">
    <property type="entry name" value="RVT_2"/>
</dbReference>
<evidence type="ECO:0000313" key="2">
    <source>
        <dbReference type="EMBL" id="MBW0538225.1"/>
    </source>
</evidence>
<reference evidence="2" key="1">
    <citation type="submission" date="2021-03" db="EMBL/GenBank/DDBJ databases">
        <title>Draft genome sequence of rust myrtle Austropuccinia psidii MF-1, a brazilian biotype.</title>
        <authorList>
            <person name="Quecine M.C."/>
            <person name="Pachon D.M.R."/>
            <person name="Bonatelli M.L."/>
            <person name="Correr F.H."/>
            <person name="Franceschini L.M."/>
            <person name="Leite T.F."/>
            <person name="Margarido G.R.A."/>
            <person name="Almeida C.A."/>
            <person name="Ferrarezi J.A."/>
            <person name="Labate C.A."/>
        </authorList>
    </citation>
    <scope>NUCLEOTIDE SEQUENCE</scope>
    <source>
        <strain evidence="2">MF-1</strain>
    </source>
</reference>
<gene>
    <name evidence="2" type="ORF">O181_077940</name>
</gene>
<protein>
    <recommendedName>
        <fullName evidence="1">Reverse transcriptase Ty1/copia-type domain-containing protein</fullName>
    </recommendedName>
</protein>
<dbReference type="Proteomes" id="UP000765509">
    <property type="component" value="Unassembled WGS sequence"/>
</dbReference>
<name>A0A9Q3IGG7_9BASI</name>
<comment type="caution">
    <text evidence="2">The sequence shown here is derived from an EMBL/GenBank/DDBJ whole genome shotgun (WGS) entry which is preliminary data.</text>
</comment>
<organism evidence="2 3">
    <name type="scientific">Austropuccinia psidii MF-1</name>
    <dbReference type="NCBI Taxonomy" id="1389203"/>
    <lineage>
        <taxon>Eukaryota</taxon>
        <taxon>Fungi</taxon>
        <taxon>Dikarya</taxon>
        <taxon>Basidiomycota</taxon>
        <taxon>Pucciniomycotina</taxon>
        <taxon>Pucciniomycetes</taxon>
        <taxon>Pucciniales</taxon>
        <taxon>Sphaerophragmiaceae</taxon>
        <taxon>Austropuccinia</taxon>
    </lineage>
</organism>
<dbReference type="EMBL" id="AVOT02042793">
    <property type="protein sequence ID" value="MBW0538225.1"/>
    <property type="molecule type" value="Genomic_DNA"/>
</dbReference>
<dbReference type="OrthoDB" id="430476at2759"/>
<evidence type="ECO:0000313" key="3">
    <source>
        <dbReference type="Proteomes" id="UP000765509"/>
    </source>
</evidence>
<accession>A0A9Q3IGG7</accession>
<keyword evidence="3" id="KW-1185">Reference proteome</keyword>
<proteinExistence type="predicted"/>
<evidence type="ECO:0000259" key="1">
    <source>
        <dbReference type="Pfam" id="PF07727"/>
    </source>
</evidence>
<sequence length="157" mass="18249">MVVRTASATFDENDFYSSNTNYHSQFQSIQATNLFDQSMINEIKKQDELTDLMARGGAPENILLMTYRDVMSSQEKNEWLGAIREELKTMDEEQVFDIVDLWYKLSIVPHESILSTKWVFVKKPEHYKARLVARGFQQIHGINYDKTFAPTPTFNAL</sequence>
<dbReference type="AlphaFoldDB" id="A0A9Q3IGG7"/>